<dbReference type="InterPro" id="IPR011335">
    <property type="entry name" value="Restrct_endonuc-II-like"/>
</dbReference>
<gene>
    <name evidence="7" type="ORF">FQ330_02445</name>
</gene>
<keyword evidence="5" id="KW-0234">DNA repair</keyword>
<keyword evidence="4" id="KW-0378">Hydrolase</keyword>
<dbReference type="Pfam" id="PF03852">
    <property type="entry name" value="Vsr"/>
    <property type="match status" value="1"/>
</dbReference>
<dbReference type="Proteomes" id="UP000323221">
    <property type="component" value="Unassembled WGS sequence"/>
</dbReference>
<keyword evidence="1" id="KW-0540">Nuclease</keyword>
<dbReference type="Gene3D" id="3.40.960.10">
    <property type="entry name" value="VSR Endonuclease"/>
    <property type="match status" value="1"/>
</dbReference>
<accession>A0A5M8QJS5</accession>
<keyword evidence="2 7" id="KW-0255">Endonuclease</keyword>
<evidence type="ECO:0000256" key="2">
    <source>
        <dbReference type="ARBA" id="ARBA00022759"/>
    </source>
</evidence>
<dbReference type="GO" id="GO:0016787">
    <property type="term" value="F:hydrolase activity"/>
    <property type="evidence" value="ECO:0007669"/>
    <property type="project" value="UniProtKB-KW"/>
</dbReference>
<comment type="caution">
    <text evidence="7">The sequence shown here is derived from an EMBL/GenBank/DDBJ whole genome shotgun (WGS) entry which is preliminary data.</text>
</comment>
<sequence length="128" mass="14900">MQANRRANTGPELAVRRLLHAAGFRYRVDYPPLADFRRLRADIVFPRRHLAVFVDGCFWHGCPDHFVMPKANAEYWARKIARNVERDAETTARLIERGWLVLRFWEHEPAAEVASAIARAMRELKGEC</sequence>
<evidence type="ECO:0000256" key="4">
    <source>
        <dbReference type="ARBA" id="ARBA00022801"/>
    </source>
</evidence>
<dbReference type="SUPFAM" id="SSF52980">
    <property type="entry name" value="Restriction endonuclease-like"/>
    <property type="match status" value="1"/>
</dbReference>
<dbReference type="CDD" id="cd00221">
    <property type="entry name" value="Vsr"/>
    <property type="match status" value="1"/>
</dbReference>
<keyword evidence="8" id="KW-1185">Reference proteome</keyword>
<dbReference type="NCBIfam" id="TIGR00632">
    <property type="entry name" value="vsr"/>
    <property type="match status" value="1"/>
</dbReference>
<evidence type="ECO:0000256" key="1">
    <source>
        <dbReference type="ARBA" id="ARBA00022722"/>
    </source>
</evidence>
<organism evidence="7 8">
    <name type="scientific">Agrococcus sediminis</name>
    <dbReference type="NCBI Taxonomy" id="2599924"/>
    <lineage>
        <taxon>Bacteria</taxon>
        <taxon>Bacillati</taxon>
        <taxon>Actinomycetota</taxon>
        <taxon>Actinomycetes</taxon>
        <taxon>Micrococcales</taxon>
        <taxon>Microbacteriaceae</taxon>
        <taxon>Agrococcus</taxon>
    </lineage>
</organism>
<protein>
    <submittedName>
        <fullName evidence="7">Very short patch repair endonuclease</fullName>
    </submittedName>
</protein>
<dbReference type="EMBL" id="VOIR01000011">
    <property type="protein sequence ID" value="KAA6436289.1"/>
    <property type="molecule type" value="Genomic_DNA"/>
</dbReference>
<evidence type="ECO:0000256" key="6">
    <source>
        <dbReference type="ARBA" id="ARBA00029466"/>
    </source>
</evidence>
<proteinExistence type="inferred from homology"/>
<dbReference type="InterPro" id="IPR004603">
    <property type="entry name" value="DNA_mismatch_endonuc_vsr"/>
</dbReference>
<comment type="similarity">
    <text evidence="6">Belongs to the Vsr family.</text>
</comment>
<dbReference type="GO" id="GO:0004519">
    <property type="term" value="F:endonuclease activity"/>
    <property type="evidence" value="ECO:0007669"/>
    <property type="project" value="UniProtKB-KW"/>
</dbReference>
<reference evidence="7 8" key="1">
    <citation type="submission" date="2019-08" db="EMBL/GenBank/DDBJ databases">
        <title>Agrococcus lahaulensis sp. nov., isolated from a cold desert of the Indian Himalayas.</title>
        <authorList>
            <person name="Qu J.H."/>
        </authorList>
    </citation>
    <scope>NUCLEOTIDE SEQUENCE [LARGE SCALE GENOMIC DNA]</scope>
    <source>
        <strain evidence="7 8">NS18</strain>
    </source>
</reference>
<keyword evidence="3" id="KW-0227">DNA damage</keyword>
<evidence type="ECO:0000256" key="3">
    <source>
        <dbReference type="ARBA" id="ARBA00022763"/>
    </source>
</evidence>
<dbReference type="OrthoDB" id="9801520at2"/>
<name>A0A5M8QJS5_9MICO</name>
<evidence type="ECO:0000256" key="5">
    <source>
        <dbReference type="ARBA" id="ARBA00023204"/>
    </source>
</evidence>
<dbReference type="AlphaFoldDB" id="A0A5M8QJS5"/>
<dbReference type="GO" id="GO:0006298">
    <property type="term" value="P:mismatch repair"/>
    <property type="evidence" value="ECO:0007669"/>
    <property type="project" value="InterPro"/>
</dbReference>
<evidence type="ECO:0000313" key="8">
    <source>
        <dbReference type="Proteomes" id="UP000323221"/>
    </source>
</evidence>
<evidence type="ECO:0000313" key="7">
    <source>
        <dbReference type="EMBL" id="KAA6436289.1"/>
    </source>
</evidence>